<accession>A0A0R2IK77</accession>
<dbReference type="STRING" id="319652.IV80_GL001923"/>
<evidence type="ECO:0008006" key="4">
    <source>
        <dbReference type="Google" id="ProtNLM"/>
    </source>
</evidence>
<dbReference type="PATRIC" id="fig|319652.3.peg.1958"/>
<name>A0A0R2IK77_9LACO</name>
<dbReference type="Proteomes" id="UP000051568">
    <property type="component" value="Unassembled WGS sequence"/>
</dbReference>
<dbReference type="InterPro" id="IPR018730">
    <property type="entry name" value="DUF2273"/>
</dbReference>
<keyword evidence="1" id="KW-0812">Transmembrane</keyword>
<reference evidence="2 3" key="1">
    <citation type="journal article" date="2015" name="Genome Announc.">
        <title>Expanding the biotechnology potential of lactobacilli through comparative genomics of 213 strains and associated genera.</title>
        <authorList>
            <person name="Sun Z."/>
            <person name="Harris H.M."/>
            <person name="McCann A."/>
            <person name="Guo C."/>
            <person name="Argimon S."/>
            <person name="Zhang W."/>
            <person name="Yang X."/>
            <person name="Jeffery I.B."/>
            <person name="Cooney J.C."/>
            <person name="Kagawa T.F."/>
            <person name="Liu W."/>
            <person name="Song Y."/>
            <person name="Salvetti E."/>
            <person name="Wrobel A."/>
            <person name="Rasinkangas P."/>
            <person name="Parkhill J."/>
            <person name="Rea M.C."/>
            <person name="O'Sullivan O."/>
            <person name="Ritari J."/>
            <person name="Douillard F.P."/>
            <person name="Paul Ross R."/>
            <person name="Yang R."/>
            <person name="Briner A.E."/>
            <person name="Felis G.E."/>
            <person name="de Vos W.M."/>
            <person name="Barrangou R."/>
            <person name="Klaenhammer T.R."/>
            <person name="Caufield P.W."/>
            <person name="Cui Y."/>
            <person name="Zhang H."/>
            <person name="O'Toole P.W."/>
        </authorList>
    </citation>
    <scope>NUCLEOTIDE SEQUENCE [LARGE SCALE GENOMIC DNA]</scope>
    <source>
        <strain evidence="2 3">DSM 17757</strain>
    </source>
</reference>
<dbReference type="Pfam" id="PF10031">
    <property type="entry name" value="DUF2273"/>
    <property type="match status" value="1"/>
</dbReference>
<protein>
    <recommendedName>
        <fullName evidence="4">Small integral membrane protein</fullName>
    </recommendedName>
</protein>
<keyword evidence="1" id="KW-1133">Transmembrane helix</keyword>
<evidence type="ECO:0000313" key="2">
    <source>
        <dbReference type="EMBL" id="KRN65417.1"/>
    </source>
</evidence>
<dbReference type="RefSeq" id="WP_057751995.1">
    <property type="nucleotide sequence ID" value="NZ_BJVH01000006.1"/>
</dbReference>
<evidence type="ECO:0000256" key="1">
    <source>
        <dbReference type="SAM" id="Phobius"/>
    </source>
</evidence>
<gene>
    <name evidence="2" type="ORF">IV80_GL001923</name>
</gene>
<sequence length="64" mass="7144">MEKMFETYKLPIIGGVIGLIVALLFVTIGFFQTLLIIILMGVGIAIGLYLDKSHLLDDYLNDKQ</sequence>
<comment type="caution">
    <text evidence="2">The sequence shown here is derived from an EMBL/GenBank/DDBJ whole genome shotgun (WGS) entry which is preliminary data.</text>
</comment>
<keyword evidence="1" id="KW-0472">Membrane</keyword>
<feature type="transmembrane region" description="Helical" evidence="1">
    <location>
        <begin position="12"/>
        <end position="28"/>
    </location>
</feature>
<proteinExistence type="predicted"/>
<dbReference type="EMBL" id="JQBR01000009">
    <property type="protein sequence ID" value="KRN65417.1"/>
    <property type="molecule type" value="Genomic_DNA"/>
</dbReference>
<organism evidence="2 3">
    <name type="scientific">Pediococcus cellicola</name>
    <dbReference type="NCBI Taxonomy" id="319652"/>
    <lineage>
        <taxon>Bacteria</taxon>
        <taxon>Bacillati</taxon>
        <taxon>Bacillota</taxon>
        <taxon>Bacilli</taxon>
        <taxon>Lactobacillales</taxon>
        <taxon>Lactobacillaceae</taxon>
        <taxon>Pediococcus</taxon>
    </lineage>
</organism>
<keyword evidence="3" id="KW-1185">Reference proteome</keyword>
<evidence type="ECO:0000313" key="3">
    <source>
        <dbReference type="Proteomes" id="UP000051568"/>
    </source>
</evidence>
<dbReference type="AlphaFoldDB" id="A0A0R2IK77"/>
<dbReference type="OrthoDB" id="2193753at2"/>